<accession>A0A8H2X9Z5</accession>
<dbReference type="EMBL" id="CAJMWS010000319">
    <property type="protein sequence ID" value="CAE6418267.1"/>
    <property type="molecule type" value="Genomic_DNA"/>
</dbReference>
<organism evidence="1 2">
    <name type="scientific">Rhizoctonia solani</name>
    <dbReference type="NCBI Taxonomy" id="456999"/>
    <lineage>
        <taxon>Eukaryota</taxon>
        <taxon>Fungi</taxon>
        <taxon>Dikarya</taxon>
        <taxon>Basidiomycota</taxon>
        <taxon>Agaricomycotina</taxon>
        <taxon>Agaricomycetes</taxon>
        <taxon>Cantharellales</taxon>
        <taxon>Ceratobasidiaceae</taxon>
        <taxon>Rhizoctonia</taxon>
    </lineage>
</organism>
<evidence type="ECO:0000313" key="2">
    <source>
        <dbReference type="Proteomes" id="UP000663846"/>
    </source>
</evidence>
<gene>
    <name evidence="1" type="ORF">RDB_LOCUS80973</name>
</gene>
<dbReference type="Proteomes" id="UP000663846">
    <property type="component" value="Unassembled WGS sequence"/>
</dbReference>
<proteinExistence type="predicted"/>
<reference evidence="1" key="1">
    <citation type="submission" date="2021-01" db="EMBL/GenBank/DDBJ databases">
        <authorList>
            <person name="Kaushik A."/>
        </authorList>
    </citation>
    <scope>NUCLEOTIDE SEQUENCE</scope>
    <source>
        <strain evidence="1">AG1-1C</strain>
    </source>
</reference>
<protein>
    <submittedName>
        <fullName evidence="1">Uncharacterized protein</fullName>
    </submittedName>
</protein>
<comment type="caution">
    <text evidence="1">The sequence shown here is derived from an EMBL/GenBank/DDBJ whole genome shotgun (WGS) entry which is preliminary data.</text>
</comment>
<feature type="non-terminal residue" evidence="1">
    <location>
        <position position="1"/>
    </location>
</feature>
<sequence length="145" mass="16539">MKISYLLQQPFFACDDVIQALIFNSQAFTSVLQILCLTGQLIMMKHQTITSIVNEARSNGNITETYLCDRYELGDLPGLWLFHLQPVSADNLQKGMSGLMWHPKYWEEQVIQLESGPQHETHATTDTFWDNASIQTDVCMAAIKR</sequence>
<dbReference type="AlphaFoldDB" id="A0A8H2X9Z5"/>
<evidence type="ECO:0000313" key="1">
    <source>
        <dbReference type="EMBL" id="CAE6418267.1"/>
    </source>
</evidence>
<name>A0A8H2X9Z5_9AGAM</name>